<gene>
    <name evidence="2" type="ORF">VA613_14720</name>
</gene>
<evidence type="ECO:0000259" key="1">
    <source>
        <dbReference type="Pfam" id="PF09722"/>
    </source>
</evidence>
<dbReference type="RefSeq" id="WP_324779771.1">
    <property type="nucleotide sequence ID" value="NZ_CP141769.1"/>
</dbReference>
<evidence type="ECO:0000313" key="2">
    <source>
        <dbReference type="EMBL" id="WRS39238.1"/>
    </source>
</evidence>
<evidence type="ECO:0000313" key="3">
    <source>
        <dbReference type="Proteomes" id="UP001334732"/>
    </source>
</evidence>
<dbReference type="EMBL" id="CP141769">
    <property type="protein sequence ID" value="WRS39238.1"/>
    <property type="molecule type" value="Genomic_DNA"/>
</dbReference>
<dbReference type="InterPro" id="IPR024467">
    <property type="entry name" value="Xre/MbcA/ParS-like_toxin-bd"/>
</dbReference>
<sequence length="66" mass="7483">MEIADRKAEIEKLAIQVFGNENKAMKWLRKPMRQLAGKSPLEASEQEDTAQLAFDLLHSLDHGYLG</sequence>
<proteinExistence type="predicted"/>
<feature type="domain" description="Antitoxin Xre/MbcA/ParS-like toxin-binding" evidence="1">
    <location>
        <begin position="14"/>
        <end position="63"/>
    </location>
</feature>
<name>A0ABZ1CIM0_9PROT</name>
<dbReference type="Proteomes" id="UP001334732">
    <property type="component" value="Chromosome"/>
</dbReference>
<organism evidence="2 3">
    <name type="scientific">Thiobacillus sedimenti</name>
    <dbReference type="NCBI Taxonomy" id="3110231"/>
    <lineage>
        <taxon>Bacteria</taxon>
        <taxon>Pseudomonadati</taxon>
        <taxon>Pseudomonadota</taxon>
        <taxon>Betaproteobacteria</taxon>
        <taxon>Nitrosomonadales</taxon>
        <taxon>Thiobacillaceae</taxon>
        <taxon>Thiobacillus</taxon>
    </lineage>
</organism>
<reference evidence="2 3" key="1">
    <citation type="submission" date="2023-12" db="EMBL/GenBank/DDBJ databases">
        <title>Thiobacillus sedimentum sp. nov., a chemolithoautotrophic sulfur-oxidizing bacterium isolated from freshwater sediment.</title>
        <authorList>
            <person name="Luo J."/>
            <person name="Dai C."/>
        </authorList>
    </citation>
    <scope>NUCLEOTIDE SEQUENCE [LARGE SCALE GENOMIC DNA]</scope>
    <source>
        <strain evidence="2 3">SCUT-2</strain>
    </source>
</reference>
<accession>A0ABZ1CIM0</accession>
<keyword evidence="3" id="KW-1185">Reference proteome</keyword>
<protein>
    <submittedName>
        <fullName evidence="2">Antitoxin Xre/MbcA/ParS toxin-binding domain-containing protein</fullName>
    </submittedName>
</protein>
<dbReference type="Pfam" id="PF09722">
    <property type="entry name" value="Xre_MbcA_ParS_C"/>
    <property type="match status" value="1"/>
</dbReference>